<evidence type="ECO:0000313" key="3">
    <source>
        <dbReference type="Proteomes" id="UP000596742"/>
    </source>
</evidence>
<dbReference type="Pfam" id="PF00856">
    <property type="entry name" value="SET"/>
    <property type="match status" value="1"/>
</dbReference>
<name>A0A8B6F301_MYTGA</name>
<dbReference type="InterPro" id="IPR001214">
    <property type="entry name" value="SET_dom"/>
</dbReference>
<comment type="caution">
    <text evidence="2">The sequence shown here is derived from an EMBL/GenBank/DDBJ whole genome shotgun (WGS) entry which is preliminary data.</text>
</comment>
<dbReference type="PANTHER" id="PTHR33524">
    <property type="entry name" value="C5ORF35"/>
    <property type="match status" value="1"/>
</dbReference>
<dbReference type="EMBL" id="UYJE01006191">
    <property type="protein sequence ID" value="VDI43746.1"/>
    <property type="molecule type" value="Genomic_DNA"/>
</dbReference>
<accession>A0A8B6F301</accession>
<dbReference type="Gene3D" id="2.170.270.10">
    <property type="entry name" value="SET domain"/>
    <property type="match status" value="1"/>
</dbReference>
<gene>
    <name evidence="2" type="ORF">MGAL_10B015296</name>
</gene>
<evidence type="ECO:0000313" key="2">
    <source>
        <dbReference type="EMBL" id="VDI43746.1"/>
    </source>
</evidence>
<dbReference type="SUPFAM" id="SSF82199">
    <property type="entry name" value="SET domain"/>
    <property type="match status" value="1"/>
</dbReference>
<sequence length="263" mass="30713">MIFRYLKNKWKNYRYRFTPWIIMNLKERKVRDVQKGQNDKLISDEQVLKLLTNFLSKLENDPIEEESIYNKNLNKMRADLGFVTERKPSVLPTGGIGVFVTHGSVEPGTVVSMYPGLIYSPHEPKLFQSLLNPFIFRCIDGMLVDGNDKNLSKFMYRSCCQRDRIGPYLISDMSWLTPFPVNPLAVGQYVNNQSTEHQANVAYQEFDIPADFPFHLRKFIPNNFYSSSYENEEIRQTRVIVLVSLRNIKEGEELFSSYFTVVH</sequence>
<evidence type="ECO:0000259" key="1">
    <source>
        <dbReference type="PROSITE" id="PS50280"/>
    </source>
</evidence>
<feature type="domain" description="SET" evidence="1">
    <location>
        <begin position="86"/>
        <end position="259"/>
    </location>
</feature>
<dbReference type="PROSITE" id="PS50280">
    <property type="entry name" value="SET"/>
    <property type="match status" value="1"/>
</dbReference>
<dbReference type="Proteomes" id="UP000596742">
    <property type="component" value="Unassembled WGS sequence"/>
</dbReference>
<dbReference type="OrthoDB" id="442460at2759"/>
<dbReference type="InterPro" id="IPR040415">
    <property type="entry name" value="SETD9"/>
</dbReference>
<dbReference type="InterPro" id="IPR046341">
    <property type="entry name" value="SET_dom_sf"/>
</dbReference>
<keyword evidence="3" id="KW-1185">Reference proteome</keyword>
<dbReference type="PANTHER" id="PTHR33524:SF2">
    <property type="entry name" value="SET DOMAIN-CONTAINING PROTEIN 9"/>
    <property type="match status" value="1"/>
</dbReference>
<dbReference type="CDD" id="cd10537">
    <property type="entry name" value="SET_SETD9"/>
    <property type="match status" value="1"/>
</dbReference>
<protein>
    <recommendedName>
        <fullName evidence="1">SET domain-containing protein</fullName>
    </recommendedName>
</protein>
<reference evidence="2" key="1">
    <citation type="submission" date="2018-11" db="EMBL/GenBank/DDBJ databases">
        <authorList>
            <person name="Alioto T."/>
            <person name="Alioto T."/>
        </authorList>
    </citation>
    <scope>NUCLEOTIDE SEQUENCE</scope>
</reference>
<proteinExistence type="predicted"/>
<organism evidence="2 3">
    <name type="scientific">Mytilus galloprovincialis</name>
    <name type="common">Mediterranean mussel</name>
    <dbReference type="NCBI Taxonomy" id="29158"/>
    <lineage>
        <taxon>Eukaryota</taxon>
        <taxon>Metazoa</taxon>
        <taxon>Spiralia</taxon>
        <taxon>Lophotrochozoa</taxon>
        <taxon>Mollusca</taxon>
        <taxon>Bivalvia</taxon>
        <taxon>Autobranchia</taxon>
        <taxon>Pteriomorphia</taxon>
        <taxon>Mytilida</taxon>
        <taxon>Mytiloidea</taxon>
        <taxon>Mytilidae</taxon>
        <taxon>Mytilinae</taxon>
        <taxon>Mytilus</taxon>
    </lineage>
</organism>
<dbReference type="AlphaFoldDB" id="A0A8B6F301"/>